<protein>
    <submittedName>
        <fullName evidence="1">Uncharacterized protein</fullName>
    </submittedName>
</protein>
<name>A0ABQ9YNB6_9CRUS</name>
<dbReference type="Proteomes" id="UP001234178">
    <property type="component" value="Unassembled WGS sequence"/>
</dbReference>
<evidence type="ECO:0000313" key="1">
    <source>
        <dbReference type="EMBL" id="KAK4002107.1"/>
    </source>
</evidence>
<comment type="caution">
    <text evidence="1">The sequence shown here is derived from an EMBL/GenBank/DDBJ whole genome shotgun (WGS) entry which is preliminary data.</text>
</comment>
<gene>
    <name evidence="1" type="ORF">OUZ56_003957</name>
</gene>
<proteinExistence type="predicted"/>
<reference evidence="1 2" key="1">
    <citation type="journal article" date="2023" name="Nucleic Acids Res.">
        <title>The hologenome of Daphnia magna reveals possible DNA methylation and microbiome-mediated evolution of the host genome.</title>
        <authorList>
            <person name="Chaturvedi A."/>
            <person name="Li X."/>
            <person name="Dhandapani V."/>
            <person name="Marshall H."/>
            <person name="Kissane S."/>
            <person name="Cuenca-Cambronero M."/>
            <person name="Asole G."/>
            <person name="Calvet F."/>
            <person name="Ruiz-Romero M."/>
            <person name="Marangio P."/>
            <person name="Guigo R."/>
            <person name="Rago D."/>
            <person name="Mirbahai L."/>
            <person name="Eastwood N."/>
            <person name="Colbourne J.K."/>
            <person name="Zhou J."/>
            <person name="Mallon E."/>
            <person name="Orsini L."/>
        </authorList>
    </citation>
    <scope>NUCLEOTIDE SEQUENCE [LARGE SCALE GENOMIC DNA]</scope>
    <source>
        <strain evidence="1">LRV0_1</strain>
    </source>
</reference>
<keyword evidence="2" id="KW-1185">Reference proteome</keyword>
<accession>A0ABQ9YNB6</accession>
<organism evidence="1 2">
    <name type="scientific">Daphnia magna</name>
    <dbReference type="NCBI Taxonomy" id="35525"/>
    <lineage>
        <taxon>Eukaryota</taxon>
        <taxon>Metazoa</taxon>
        <taxon>Ecdysozoa</taxon>
        <taxon>Arthropoda</taxon>
        <taxon>Crustacea</taxon>
        <taxon>Branchiopoda</taxon>
        <taxon>Diplostraca</taxon>
        <taxon>Cladocera</taxon>
        <taxon>Anomopoda</taxon>
        <taxon>Daphniidae</taxon>
        <taxon>Daphnia</taxon>
    </lineage>
</organism>
<evidence type="ECO:0000313" key="2">
    <source>
        <dbReference type="Proteomes" id="UP001234178"/>
    </source>
</evidence>
<dbReference type="EMBL" id="JAOYFB010000001">
    <property type="protein sequence ID" value="KAK4002107.1"/>
    <property type="molecule type" value="Genomic_DNA"/>
</dbReference>
<sequence length="73" mass="8506">MDRKKTLHQATLFTYSQLASSKGWFNFSWSSSKRRSPCPKQERSKLDRQLLSMMRNATLGFSFTPLNCHVTFS</sequence>